<evidence type="ECO:0000259" key="5">
    <source>
        <dbReference type="PROSITE" id="PS51183"/>
    </source>
</evidence>
<dbReference type="GO" id="GO:0046872">
    <property type="term" value="F:metal ion binding"/>
    <property type="evidence" value="ECO:0007669"/>
    <property type="project" value="UniProtKB-KW"/>
</dbReference>
<dbReference type="VEuPathDB" id="FungiDB:H257_03428"/>
<dbReference type="Gene3D" id="2.60.120.650">
    <property type="entry name" value="Cupin"/>
    <property type="match status" value="1"/>
</dbReference>
<dbReference type="InterPro" id="IPR006600">
    <property type="entry name" value="HTH_CenpB_DNA-bd_dom"/>
</dbReference>
<dbReference type="PANTHER" id="PTHR10694:SF33">
    <property type="entry name" value="LYSINE-SPECIFIC DEMETHYLASE 5"/>
    <property type="match status" value="1"/>
</dbReference>
<dbReference type="Gene3D" id="1.10.10.60">
    <property type="entry name" value="Homeodomain-like"/>
    <property type="match status" value="1"/>
</dbReference>
<dbReference type="Pfam" id="PF02375">
    <property type="entry name" value="JmjN"/>
    <property type="match status" value="1"/>
</dbReference>
<protein>
    <recommendedName>
        <fullName evidence="9">HTH CENPB-type domain-containing protein</fullName>
    </recommendedName>
</protein>
<feature type="compositionally biased region" description="Basic residues" evidence="4">
    <location>
        <begin position="268"/>
        <end position="279"/>
    </location>
</feature>
<gene>
    <name evidence="7" type="ORF">DYB30_008623</name>
</gene>
<evidence type="ECO:0000256" key="2">
    <source>
        <dbReference type="ARBA" id="ARBA00023004"/>
    </source>
</evidence>
<evidence type="ECO:0000313" key="8">
    <source>
        <dbReference type="Proteomes" id="UP000266643"/>
    </source>
</evidence>
<evidence type="ECO:0000313" key="7">
    <source>
        <dbReference type="EMBL" id="RHY75549.1"/>
    </source>
</evidence>
<dbReference type="VEuPathDB" id="FungiDB:H257_00420"/>
<dbReference type="GO" id="GO:0003677">
    <property type="term" value="F:DNA binding"/>
    <property type="evidence" value="ECO:0007669"/>
    <property type="project" value="UniProtKB-KW"/>
</dbReference>
<dbReference type="SMART" id="SM00545">
    <property type="entry name" value="JmjN"/>
    <property type="match status" value="1"/>
</dbReference>
<feature type="domain" description="JmjN" evidence="5">
    <location>
        <begin position="407"/>
        <end position="448"/>
    </location>
</feature>
<accession>A0A397E4N5</accession>
<feature type="compositionally biased region" description="Acidic residues" evidence="4">
    <location>
        <begin position="328"/>
        <end position="343"/>
    </location>
</feature>
<evidence type="ECO:0000256" key="1">
    <source>
        <dbReference type="ARBA" id="ARBA00022723"/>
    </source>
</evidence>
<evidence type="ECO:0000256" key="3">
    <source>
        <dbReference type="ARBA" id="ARBA00023125"/>
    </source>
</evidence>
<dbReference type="AlphaFoldDB" id="A0A397E4N5"/>
<sequence>MRGTEVAHAANIPYEVVMRRVRVIKAGKEVVVQRRGPKPTLAKSCEEDLVAWISGMQSRGYPTSRYAILVKANQILRHLDPLGSLTGGWYQRFLQRHPQLTNRVAQVMSSARNSIDEAGVALLLDSMSEAMKEHNFTADRIFNMDETSFTSRRKSKDVVALKGSRNVWAKTVPTNFHLSIVACGSADGMILPPLFLFPGESVNKDLGTYCSQQDALRRQLLALPAEQAKRVGPKRITVAGRILTLALTQEIDKTKEERAKAAKETKALKAKRAKRKAKRRTCDDNNVAATEEDNEGPPDNEGTRVAKATKPVRAKRAKRKAKRRTCDVDDVDGAVTAQDDDEGPPSKVSLRTPSSISNHGWRYITLAKLADVCSLIHDASEERMLRLAMERSAKEVGYEEVAPVAPARVFYPTMEEFANPVAYINHVAKEGARYGIAKIVPPKGWAPPHMINYDNDTHKFETKLQKVHRLQEGKSYKDGKDHTLQSYRKAARAFKAAWFARKDIDPATWTDRDFEKEYWKIVETSYESLEVLR</sequence>
<dbReference type="EMBL" id="QUTD01002613">
    <property type="protein sequence ID" value="RHY75549.1"/>
    <property type="molecule type" value="Genomic_DNA"/>
</dbReference>
<feature type="compositionally biased region" description="Basic residues" evidence="4">
    <location>
        <begin position="310"/>
        <end position="323"/>
    </location>
</feature>
<dbReference type="GO" id="GO:0010468">
    <property type="term" value="P:regulation of gene expression"/>
    <property type="evidence" value="ECO:0007669"/>
    <property type="project" value="TreeGrafter"/>
</dbReference>
<keyword evidence="2" id="KW-0408">Iron</keyword>
<comment type="caution">
    <text evidence="7">The sequence shown here is derived from an EMBL/GenBank/DDBJ whole genome shotgun (WGS) entry which is preliminary data.</text>
</comment>
<evidence type="ECO:0000259" key="6">
    <source>
        <dbReference type="PROSITE" id="PS51253"/>
    </source>
</evidence>
<organism evidence="7 8">
    <name type="scientific">Aphanomyces astaci</name>
    <name type="common">Crayfish plague agent</name>
    <dbReference type="NCBI Taxonomy" id="112090"/>
    <lineage>
        <taxon>Eukaryota</taxon>
        <taxon>Sar</taxon>
        <taxon>Stramenopiles</taxon>
        <taxon>Oomycota</taxon>
        <taxon>Saprolegniomycetes</taxon>
        <taxon>Saprolegniales</taxon>
        <taxon>Verrucalvaceae</taxon>
        <taxon>Aphanomyces</taxon>
    </lineage>
</organism>
<keyword evidence="1" id="KW-0479">Metal-binding</keyword>
<dbReference type="PROSITE" id="PS51183">
    <property type="entry name" value="JMJN"/>
    <property type="match status" value="1"/>
</dbReference>
<feature type="region of interest" description="Disordered" evidence="4">
    <location>
        <begin position="262"/>
        <end position="353"/>
    </location>
</feature>
<dbReference type="InterPro" id="IPR003349">
    <property type="entry name" value="JmjN"/>
</dbReference>
<dbReference type="GO" id="GO:0005634">
    <property type="term" value="C:nucleus"/>
    <property type="evidence" value="ECO:0007669"/>
    <property type="project" value="TreeGrafter"/>
</dbReference>
<keyword evidence="3" id="KW-0238">DNA-binding</keyword>
<reference evidence="7 8" key="1">
    <citation type="submission" date="2018-08" db="EMBL/GenBank/DDBJ databases">
        <title>Aphanomyces genome sequencing and annotation.</title>
        <authorList>
            <person name="Minardi D."/>
            <person name="Oidtmann B."/>
            <person name="Van Der Giezen M."/>
            <person name="Studholme D.J."/>
        </authorList>
    </citation>
    <scope>NUCLEOTIDE SEQUENCE [LARGE SCALE GENOMIC DNA]</scope>
    <source>
        <strain evidence="7 8">D2</strain>
    </source>
</reference>
<evidence type="ECO:0008006" key="9">
    <source>
        <dbReference type="Google" id="ProtNLM"/>
    </source>
</evidence>
<dbReference type="PANTHER" id="PTHR10694">
    <property type="entry name" value="LYSINE-SPECIFIC DEMETHYLASE"/>
    <property type="match status" value="1"/>
</dbReference>
<dbReference type="SMART" id="SM00674">
    <property type="entry name" value="CENPB"/>
    <property type="match status" value="1"/>
</dbReference>
<dbReference type="GO" id="GO:0000785">
    <property type="term" value="C:chromatin"/>
    <property type="evidence" value="ECO:0007669"/>
    <property type="project" value="TreeGrafter"/>
</dbReference>
<feature type="domain" description="HTH CENPB-type" evidence="6">
    <location>
        <begin position="33"/>
        <end position="103"/>
    </location>
</feature>
<dbReference type="Proteomes" id="UP000266643">
    <property type="component" value="Unassembled WGS sequence"/>
</dbReference>
<dbReference type="PROSITE" id="PS51253">
    <property type="entry name" value="HTH_CENPB"/>
    <property type="match status" value="1"/>
</dbReference>
<dbReference type="Pfam" id="PF03221">
    <property type="entry name" value="HTH_Tnp_Tc5"/>
    <property type="match status" value="1"/>
</dbReference>
<name>A0A397E4N5_APHAT</name>
<proteinExistence type="predicted"/>
<evidence type="ECO:0000256" key="4">
    <source>
        <dbReference type="SAM" id="MobiDB-lite"/>
    </source>
</evidence>
<dbReference type="GO" id="GO:0141052">
    <property type="term" value="F:histone H3 demethylase activity"/>
    <property type="evidence" value="ECO:0007669"/>
    <property type="project" value="UniProtKB-ARBA"/>
</dbReference>